<evidence type="ECO:0000313" key="2">
    <source>
        <dbReference type="EMBL" id="KNE20885.1"/>
    </source>
</evidence>
<protein>
    <submittedName>
        <fullName evidence="2">Uncharacterized protein</fullName>
    </submittedName>
</protein>
<keyword evidence="1" id="KW-1133">Transmembrane helix</keyword>
<dbReference type="PATRIC" id="fig|1473.5.peg.944"/>
<proteinExistence type="predicted"/>
<evidence type="ECO:0000256" key="1">
    <source>
        <dbReference type="SAM" id="Phobius"/>
    </source>
</evidence>
<keyword evidence="1" id="KW-0472">Membrane</keyword>
<feature type="transmembrane region" description="Helical" evidence="1">
    <location>
        <begin position="74"/>
        <end position="92"/>
    </location>
</feature>
<feature type="transmembrane region" description="Helical" evidence="1">
    <location>
        <begin position="209"/>
        <end position="229"/>
    </location>
</feature>
<sequence>MKAYEIKMDDFKKQELIHLGKQKMLKHQLYKHSLLDFFLSSIRFTRIHTWLIQFSILVLTAFLITRVINDELPIFIIQSLTIAVIFSAIFFIDELFRSFTSGMWELEQTLKYDLRQHTIIKLLIFGLTDLLLIIILAFICHGVMAISFWKIILYLLVPFNITCIVLFSLFTMWRNTLSSVIFWMGSGIVLMCVMILANVFHIYELTTMHWVAGYILSILFLGIIVMNMLKVKKWEALC</sequence>
<dbReference type="Proteomes" id="UP000036780">
    <property type="component" value="Unassembled WGS sequence"/>
</dbReference>
<accession>A0A0L0QQJ3</accession>
<reference evidence="3" key="1">
    <citation type="submission" date="2015-07" db="EMBL/GenBank/DDBJ databases">
        <title>Fjat-10053 dsm26.</title>
        <authorList>
            <person name="Liu B."/>
            <person name="Wang J."/>
            <person name="Zhu Y."/>
            <person name="Liu G."/>
            <person name="Chen Q."/>
            <person name="Chen Z."/>
            <person name="Lan J."/>
            <person name="Che J."/>
            <person name="Ge C."/>
            <person name="Shi H."/>
            <person name="Pan Z."/>
            <person name="Liu X."/>
        </authorList>
    </citation>
    <scope>NUCLEOTIDE SEQUENCE [LARGE SCALE GENOMIC DNA]</scope>
    <source>
        <strain evidence="3">DSM 26</strain>
    </source>
</reference>
<keyword evidence="1" id="KW-0812">Transmembrane</keyword>
<dbReference type="AlphaFoldDB" id="A0A0L0QQJ3"/>
<gene>
    <name evidence="2" type="ORF">AFK71_11950</name>
</gene>
<feature type="transmembrane region" description="Helical" evidence="1">
    <location>
        <begin position="151"/>
        <end position="173"/>
    </location>
</feature>
<dbReference type="EMBL" id="LGTO01000007">
    <property type="protein sequence ID" value="KNE20885.1"/>
    <property type="molecule type" value="Genomic_DNA"/>
</dbReference>
<keyword evidence="3" id="KW-1185">Reference proteome</keyword>
<feature type="transmembrane region" description="Helical" evidence="1">
    <location>
        <begin position="122"/>
        <end position="145"/>
    </location>
</feature>
<feature type="transmembrane region" description="Helical" evidence="1">
    <location>
        <begin position="180"/>
        <end position="203"/>
    </location>
</feature>
<name>A0A0L0QQJ3_VIRPA</name>
<evidence type="ECO:0000313" key="3">
    <source>
        <dbReference type="Proteomes" id="UP000036780"/>
    </source>
</evidence>
<feature type="transmembrane region" description="Helical" evidence="1">
    <location>
        <begin position="50"/>
        <end position="68"/>
    </location>
</feature>
<comment type="caution">
    <text evidence="2">The sequence shown here is derived from an EMBL/GenBank/DDBJ whole genome shotgun (WGS) entry which is preliminary data.</text>
</comment>
<organism evidence="2 3">
    <name type="scientific">Virgibacillus pantothenticus</name>
    <dbReference type="NCBI Taxonomy" id="1473"/>
    <lineage>
        <taxon>Bacteria</taxon>
        <taxon>Bacillati</taxon>
        <taxon>Bacillota</taxon>
        <taxon>Bacilli</taxon>
        <taxon>Bacillales</taxon>
        <taxon>Bacillaceae</taxon>
        <taxon>Virgibacillus</taxon>
    </lineage>
</organism>